<dbReference type="InterPro" id="IPR036179">
    <property type="entry name" value="Ig-like_dom_sf"/>
</dbReference>
<organism evidence="4 5">
    <name type="scientific">Phoxinus phoxinus</name>
    <name type="common">Eurasian minnow</name>
    <dbReference type="NCBI Taxonomy" id="58324"/>
    <lineage>
        <taxon>Eukaryota</taxon>
        <taxon>Metazoa</taxon>
        <taxon>Chordata</taxon>
        <taxon>Craniata</taxon>
        <taxon>Vertebrata</taxon>
        <taxon>Euteleostomi</taxon>
        <taxon>Actinopterygii</taxon>
        <taxon>Neopterygii</taxon>
        <taxon>Teleostei</taxon>
        <taxon>Ostariophysi</taxon>
        <taxon>Cypriniformes</taxon>
        <taxon>Leuciscidae</taxon>
        <taxon>Phoxininae</taxon>
        <taxon>Phoxinus</taxon>
    </lineage>
</organism>
<proteinExistence type="predicted"/>
<evidence type="ECO:0000259" key="3">
    <source>
        <dbReference type="SMART" id="SM00409"/>
    </source>
</evidence>
<dbReference type="PANTHER" id="PTHR21063">
    <property type="entry name" value="LFA-3"/>
    <property type="match status" value="1"/>
</dbReference>
<name>A0AAN9CIX6_9TELE</name>
<dbReference type="PANTHER" id="PTHR21063:SF4">
    <property type="entry name" value="CD48 ANTIGEN-RELATED"/>
    <property type="match status" value="1"/>
</dbReference>
<keyword evidence="1" id="KW-0812">Transmembrane</keyword>
<evidence type="ECO:0000313" key="5">
    <source>
        <dbReference type="Proteomes" id="UP001364617"/>
    </source>
</evidence>
<dbReference type="AlphaFoldDB" id="A0AAN9CIX6"/>
<keyword evidence="2" id="KW-0732">Signal</keyword>
<keyword evidence="5" id="KW-1185">Reference proteome</keyword>
<sequence length="457" mass="51513">MKSLGLIFLFSLVVNDVSGAETDVVESVSVIEGDSFTLHTDVTDVPDSIEWRFGKHLIARISESDKNIPTKPKRERLQLDHQTGDLKINKVRIADFGLYELEINSDTAGLSSKKFNVSGVNNLNGVKLVPVLERDSVILSPGLTEIQRDDQITWTFNGTLIGQLKNQTAEIFADVLDGRFEGRLHLNQQNGSLIITNIRPNTTGPYVVDITKSGSSYTIHKTFRVTIIDGGNRLSVMEGTSVTLESGVIIHRDDLVIWRCEYGDSVIAKMSYGIFATLDGADGRFRGKLKLDYKTGSLTIRNIRTKHAGLYHLDITGNRSTIFKRFNIYVCSRDWSPFVIAGIGVAVLLLVMFVGTCCRNRVSRPKCFDNWRNPEHQLQCEKEEVETEREIMFTSDITPLKGKVTQIAFTHLHQEHSYTTQCFSQTFSANINRMIYPTLTEMEDHSGTRRRPLNKEM</sequence>
<gene>
    <name evidence="4" type="ORF">R3I93_016885</name>
</gene>
<dbReference type="Gene3D" id="2.60.40.10">
    <property type="entry name" value="Immunoglobulins"/>
    <property type="match status" value="3"/>
</dbReference>
<feature type="domain" description="Immunoglobulin" evidence="3">
    <location>
        <begin position="126"/>
        <end position="228"/>
    </location>
</feature>
<feature type="chain" id="PRO_5042889060" description="Immunoglobulin domain-containing protein" evidence="2">
    <location>
        <begin position="20"/>
        <end position="457"/>
    </location>
</feature>
<feature type="signal peptide" evidence="2">
    <location>
        <begin position="1"/>
        <end position="19"/>
    </location>
</feature>
<feature type="domain" description="Immunoglobulin" evidence="3">
    <location>
        <begin position="231"/>
        <end position="331"/>
    </location>
</feature>
<dbReference type="Proteomes" id="UP001364617">
    <property type="component" value="Unassembled WGS sequence"/>
</dbReference>
<feature type="domain" description="Immunoglobulin" evidence="3">
    <location>
        <begin position="25"/>
        <end position="120"/>
    </location>
</feature>
<evidence type="ECO:0000256" key="1">
    <source>
        <dbReference type="SAM" id="Phobius"/>
    </source>
</evidence>
<accession>A0AAN9CIX6</accession>
<protein>
    <recommendedName>
        <fullName evidence="3">Immunoglobulin domain-containing protein</fullName>
    </recommendedName>
</protein>
<dbReference type="SMART" id="SM00409">
    <property type="entry name" value="IG"/>
    <property type="match status" value="3"/>
</dbReference>
<evidence type="ECO:0000256" key="2">
    <source>
        <dbReference type="SAM" id="SignalP"/>
    </source>
</evidence>
<feature type="transmembrane region" description="Helical" evidence="1">
    <location>
        <begin position="335"/>
        <end position="356"/>
    </location>
</feature>
<dbReference type="InterPro" id="IPR013783">
    <property type="entry name" value="Ig-like_fold"/>
</dbReference>
<dbReference type="EMBL" id="JAYKXH010000018">
    <property type="protein sequence ID" value="KAK7136677.1"/>
    <property type="molecule type" value="Genomic_DNA"/>
</dbReference>
<reference evidence="4 5" key="1">
    <citation type="submission" date="2024-02" db="EMBL/GenBank/DDBJ databases">
        <title>Chromosome-level genome assembly of the Eurasian Minnow (Phoxinus phoxinus).</title>
        <authorList>
            <person name="Oriowo T.O."/>
            <person name="Martin S."/>
            <person name="Stange M."/>
            <person name="Chrysostomakis Y."/>
            <person name="Brown T."/>
            <person name="Winkler S."/>
            <person name="Kukowka S."/>
            <person name="Myers E.W."/>
            <person name="Bohne A."/>
        </authorList>
    </citation>
    <scope>NUCLEOTIDE SEQUENCE [LARGE SCALE GENOMIC DNA]</scope>
    <source>
        <strain evidence="4">ZFMK-TIS-60720</strain>
        <tissue evidence="4">Whole Organism</tissue>
    </source>
</reference>
<evidence type="ECO:0000313" key="4">
    <source>
        <dbReference type="EMBL" id="KAK7136677.1"/>
    </source>
</evidence>
<keyword evidence="1" id="KW-0472">Membrane</keyword>
<dbReference type="SUPFAM" id="SSF48726">
    <property type="entry name" value="Immunoglobulin"/>
    <property type="match status" value="3"/>
</dbReference>
<comment type="caution">
    <text evidence="4">The sequence shown here is derived from an EMBL/GenBank/DDBJ whole genome shotgun (WGS) entry which is preliminary data.</text>
</comment>
<keyword evidence="1" id="KW-1133">Transmembrane helix</keyword>
<dbReference type="InterPro" id="IPR003599">
    <property type="entry name" value="Ig_sub"/>
</dbReference>